<evidence type="ECO:0000313" key="3">
    <source>
        <dbReference type="Proteomes" id="UP001305779"/>
    </source>
</evidence>
<feature type="region of interest" description="Disordered" evidence="1">
    <location>
        <begin position="70"/>
        <end position="134"/>
    </location>
</feature>
<evidence type="ECO:0000256" key="1">
    <source>
        <dbReference type="SAM" id="MobiDB-lite"/>
    </source>
</evidence>
<organism evidence="2 3">
    <name type="scientific">Zasmidium cellare</name>
    <name type="common">Wine cellar mold</name>
    <name type="synonym">Racodium cellare</name>
    <dbReference type="NCBI Taxonomy" id="395010"/>
    <lineage>
        <taxon>Eukaryota</taxon>
        <taxon>Fungi</taxon>
        <taxon>Dikarya</taxon>
        <taxon>Ascomycota</taxon>
        <taxon>Pezizomycotina</taxon>
        <taxon>Dothideomycetes</taxon>
        <taxon>Dothideomycetidae</taxon>
        <taxon>Mycosphaerellales</taxon>
        <taxon>Mycosphaerellaceae</taxon>
        <taxon>Zasmidium</taxon>
    </lineage>
</organism>
<feature type="compositionally biased region" description="Basic residues" evidence="1">
    <location>
        <begin position="105"/>
        <end position="114"/>
    </location>
</feature>
<dbReference type="EMBL" id="JAXOVC010000007">
    <property type="protein sequence ID" value="KAK4499700.1"/>
    <property type="molecule type" value="Genomic_DNA"/>
</dbReference>
<dbReference type="Proteomes" id="UP001305779">
    <property type="component" value="Unassembled WGS sequence"/>
</dbReference>
<protein>
    <submittedName>
        <fullName evidence="2">Uncharacterized protein</fullName>
    </submittedName>
</protein>
<evidence type="ECO:0000313" key="2">
    <source>
        <dbReference type="EMBL" id="KAK4499700.1"/>
    </source>
</evidence>
<comment type="caution">
    <text evidence="2">The sequence shown here is derived from an EMBL/GenBank/DDBJ whole genome shotgun (WGS) entry which is preliminary data.</text>
</comment>
<sequence>MDYSQFRPEDAARLRRQDERIQLLREQRELGQQILREMTERDAYEASLATVSQNTPDTETQARPIVRTGITLASPVSRGPQTGSSTHPAGADEANVTVASGSRRCSQKRRRVSRSRSLSSSDMEYRPRKQQSRTRKYPFFSIDERYASIVTTDDGVVELACQFCGGNYFRPYHGGWRFLSGVQGVQKHIHMSHPDEHERIKFTRQSPSGWVVQNCVRKVLTEEQKEDVRQGRYQVRQVKIRTLADVANGAGPEAA</sequence>
<name>A0ABR0EDY4_ZASCE</name>
<accession>A0ABR0EDY4</accession>
<gene>
    <name evidence="2" type="ORF">PRZ48_010218</name>
</gene>
<keyword evidence="3" id="KW-1185">Reference proteome</keyword>
<proteinExistence type="predicted"/>
<reference evidence="2 3" key="1">
    <citation type="journal article" date="2023" name="G3 (Bethesda)">
        <title>A chromosome-level genome assembly of Zasmidium syzygii isolated from banana leaves.</title>
        <authorList>
            <person name="van Westerhoven A.C."/>
            <person name="Mehrabi R."/>
            <person name="Talebi R."/>
            <person name="Steentjes M.B.F."/>
            <person name="Corcolon B."/>
            <person name="Chong P.A."/>
            <person name="Kema G.H.J."/>
            <person name="Seidl M.F."/>
        </authorList>
    </citation>
    <scope>NUCLEOTIDE SEQUENCE [LARGE SCALE GENOMIC DNA]</scope>
    <source>
        <strain evidence="2 3">P124</strain>
    </source>
</reference>